<keyword evidence="11 12" id="KW-0472">Membrane</keyword>
<comment type="pathway">
    <text evidence="2 12">Glycolipid biosynthesis; glycosylphosphatidylinositol-anchor biosynthesis.</text>
</comment>
<evidence type="ECO:0000256" key="9">
    <source>
        <dbReference type="ARBA" id="ARBA00022824"/>
    </source>
</evidence>
<evidence type="ECO:0000256" key="1">
    <source>
        <dbReference type="ARBA" id="ARBA00004477"/>
    </source>
</evidence>
<evidence type="ECO:0000313" key="14">
    <source>
        <dbReference type="EMBL" id="CAG8541837.1"/>
    </source>
</evidence>
<dbReference type="AlphaFoldDB" id="A0A9N9ATA1"/>
<keyword evidence="8 12" id="KW-0812">Transmembrane</keyword>
<accession>A0A9N9ATA1</accession>
<evidence type="ECO:0000256" key="10">
    <source>
        <dbReference type="ARBA" id="ARBA00022989"/>
    </source>
</evidence>
<evidence type="ECO:0000256" key="4">
    <source>
        <dbReference type="ARBA" id="ARBA00013795"/>
    </source>
</evidence>
<keyword evidence="9 12" id="KW-0256">Endoplasmic reticulum</keyword>
<comment type="similarity">
    <text evidence="3 12">Belongs to the PIGV family.</text>
</comment>
<evidence type="ECO:0000256" key="3">
    <source>
        <dbReference type="ARBA" id="ARBA00008698"/>
    </source>
</evidence>
<dbReference type="EMBL" id="CAJVPV010003031">
    <property type="protein sequence ID" value="CAG8541837.1"/>
    <property type="molecule type" value="Genomic_DNA"/>
</dbReference>
<protein>
    <recommendedName>
        <fullName evidence="4 12">GPI mannosyltransferase 2</fullName>
        <ecNumber evidence="12">2.4.1.-</ecNumber>
    </recommendedName>
</protein>
<evidence type="ECO:0000256" key="13">
    <source>
        <dbReference type="SAM" id="MobiDB-lite"/>
    </source>
</evidence>
<evidence type="ECO:0000256" key="2">
    <source>
        <dbReference type="ARBA" id="ARBA00004687"/>
    </source>
</evidence>
<comment type="caution">
    <text evidence="12">Lacks conserved residue(s) required for the propagation of feature annotation.</text>
</comment>
<feature type="region of interest" description="Disordered" evidence="13">
    <location>
        <begin position="398"/>
        <end position="418"/>
    </location>
</feature>
<feature type="transmembrane region" description="Helical" evidence="12">
    <location>
        <begin position="123"/>
        <end position="148"/>
    </location>
</feature>
<dbReference type="GO" id="GO:0000009">
    <property type="term" value="F:alpha-1,6-mannosyltransferase activity"/>
    <property type="evidence" value="ECO:0007669"/>
    <property type="project" value="InterPro"/>
</dbReference>
<dbReference type="GO" id="GO:0004376">
    <property type="term" value="F:GPI mannosyltransferase activity"/>
    <property type="evidence" value="ECO:0007669"/>
    <property type="project" value="InterPro"/>
</dbReference>
<dbReference type="Pfam" id="PF04188">
    <property type="entry name" value="Mannosyl_trans2"/>
    <property type="match status" value="1"/>
</dbReference>
<comment type="caution">
    <text evidence="14">The sequence shown here is derived from an EMBL/GenBank/DDBJ whole genome shotgun (WGS) entry which is preliminary data.</text>
</comment>
<evidence type="ECO:0000256" key="12">
    <source>
        <dbReference type="RuleBase" id="RU363112"/>
    </source>
</evidence>
<feature type="transmembrane region" description="Helical" evidence="12">
    <location>
        <begin position="236"/>
        <end position="254"/>
    </location>
</feature>
<keyword evidence="10 12" id="KW-1133">Transmembrane helix</keyword>
<keyword evidence="7 12" id="KW-0808">Transferase</keyword>
<dbReference type="GO" id="GO:0031501">
    <property type="term" value="C:mannosyltransferase complex"/>
    <property type="evidence" value="ECO:0007669"/>
    <property type="project" value="TreeGrafter"/>
</dbReference>
<reference evidence="14" key="1">
    <citation type="submission" date="2021-06" db="EMBL/GenBank/DDBJ databases">
        <authorList>
            <person name="Kallberg Y."/>
            <person name="Tangrot J."/>
            <person name="Rosling A."/>
        </authorList>
    </citation>
    <scope>NUCLEOTIDE SEQUENCE</scope>
    <source>
        <strain evidence="14">CL551</strain>
    </source>
</reference>
<feature type="transmembrane region" description="Helical" evidence="12">
    <location>
        <begin position="428"/>
        <end position="451"/>
    </location>
</feature>
<evidence type="ECO:0000313" key="15">
    <source>
        <dbReference type="Proteomes" id="UP000789342"/>
    </source>
</evidence>
<organism evidence="14 15">
    <name type="scientific">Acaulospora morrowiae</name>
    <dbReference type="NCBI Taxonomy" id="94023"/>
    <lineage>
        <taxon>Eukaryota</taxon>
        <taxon>Fungi</taxon>
        <taxon>Fungi incertae sedis</taxon>
        <taxon>Mucoromycota</taxon>
        <taxon>Glomeromycotina</taxon>
        <taxon>Glomeromycetes</taxon>
        <taxon>Diversisporales</taxon>
        <taxon>Acaulosporaceae</taxon>
        <taxon>Acaulospora</taxon>
    </lineage>
</organism>
<feature type="transmembrane region" description="Helical" evidence="12">
    <location>
        <begin position="168"/>
        <end position="189"/>
    </location>
</feature>
<name>A0A9N9ATA1_9GLOM</name>
<evidence type="ECO:0000256" key="11">
    <source>
        <dbReference type="ARBA" id="ARBA00023136"/>
    </source>
</evidence>
<keyword evidence="15" id="KW-1185">Reference proteome</keyword>
<gene>
    <name evidence="14" type="ORF">AMORRO_LOCUS5164</name>
</gene>
<feature type="transmembrane region" description="Helical" evidence="12">
    <location>
        <begin position="304"/>
        <end position="324"/>
    </location>
</feature>
<dbReference type="InterPro" id="IPR007315">
    <property type="entry name" value="PIG-V/Gpi18"/>
</dbReference>
<sequence>WDSFYFLHITEEGYIFEQEHAFFPLYPLLTRGLGNSFLPILGHSLTYKQILIFSGVLISNVSFVLASINLYSLRLFNDEKFAFITSMFYIITPSCMFMSAMYTESLFAFLSFLGMRLFAEKKYWKSAVVWLLASSTRSNGIVYIGFFFYELLIREMVEMNFMLLMKRLMKATLLSIITASGFFAFQLYGYDEYCILLAPIRPWCYSELPILYPFVQKHYWNCGFLRYYEVKQIPNFLLASPMIALSLFGIYKYANYDYKRVLSLGLTQTRSLKSDTGTSHIISSKTSLNEENIRSSQYQSTSSYFSNVILPFIYLWTALLLYAITSMHIQVITRFFSSQPTVYWFASYLFINSLEKDGDRSINYSSMKDYHHDKIGNETRLKEGYKPDNGAVNMENDRMYPDEGHDRECSNEDSKIKDEKKDNERFELGHIVISYFILYGVSGIILFAAFFPPA</sequence>
<dbReference type="PANTHER" id="PTHR12468:SF2">
    <property type="entry name" value="GPI MANNOSYLTRANSFERASE 2"/>
    <property type="match status" value="1"/>
</dbReference>
<feature type="transmembrane region" description="Helical" evidence="12">
    <location>
        <begin position="83"/>
        <end position="103"/>
    </location>
</feature>
<comment type="function">
    <text evidence="12">Mannosyltransferase involved in glycosylphosphatidylinositol-anchor biosynthesis.</text>
</comment>
<comment type="subcellular location">
    <subcellularLocation>
        <location evidence="1 12">Endoplasmic reticulum membrane</location>
        <topology evidence="1 12">Multi-pass membrane protein</topology>
    </subcellularLocation>
</comment>
<dbReference type="GO" id="GO:0005789">
    <property type="term" value="C:endoplasmic reticulum membrane"/>
    <property type="evidence" value="ECO:0007669"/>
    <property type="project" value="UniProtKB-SubCell"/>
</dbReference>
<dbReference type="EC" id="2.4.1.-" evidence="12"/>
<evidence type="ECO:0000256" key="5">
    <source>
        <dbReference type="ARBA" id="ARBA00022502"/>
    </source>
</evidence>
<feature type="non-terminal residue" evidence="14">
    <location>
        <position position="1"/>
    </location>
</feature>
<dbReference type="GO" id="GO:0006506">
    <property type="term" value="P:GPI anchor biosynthetic process"/>
    <property type="evidence" value="ECO:0007669"/>
    <property type="project" value="UniProtKB-KW"/>
</dbReference>
<proteinExistence type="inferred from homology"/>
<keyword evidence="6 12" id="KW-0328">Glycosyltransferase</keyword>
<feature type="transmembrane region" description="Helical" evidence="12">
    <location>
        <begin position="50"/>
        <end position="71"/>
    </location>
</feature>
<evidence type="ECO:0000256" key="7">
    <source>
        <dbReference type="ARBA" id="ARBA00022679"/>
    </source>
</evidence>
<evidence type="ECO:0000256" key="8">
    <source>
        <dbReference type="ARBA" id="ARBA00022692"/>
    </source>
</evidence>
<keyword evidence="5 12" id="KW-0337">GPI-anchor biosynthesis</keyword>
<evidence type="ECO:0000256" key="6">
    <source>
        <dbReference type="ARBA" id="ARBA00022676"/>
    </source>
</evidence>
<dbReference type="Proteomes" id="UP000789342">
    <property type="component" value="Unassembled WGS sequence"/>
</dbReference>
<dbReference type="PANTHER" id="PTHR12468">
    <property type="entry name" value="GPI MANNOSYLTRANSFERASE 2"/>
    <property type="match status" value="1"/>
</dbReference>
<dbReference type="OrthoDB" id="10252502at2759"/>